<keyword evidence="1" id="KW-0812">Transmembrane</keyword>
<feature type="transmembrane region" description="Helical" evidence="1">
    <location>
        <begin position="269"/>
        <end position="286"/>
    </location>
</feature>
<keyword evidence="1" id="KW-0472">Membrane</keyword>
<keyword evidence="3" id="KW-0808">Transferase</keyword>
<feature type="transmembrane region" description="Helical" evidence="1">
    <location>
        <begin position="156"/>
        <end position="177"/>
    </location>
</feature>
<name>A0A952KDU4_9PROT</name>
<dbReference type="EMBL" id="JAEKLZ010000127">
    <property type="protein sequence ID" value="MBW8724655.1"/>
    <property type="molecule type" value="Genomic_DNA"/>
</dbReference>
<reference evidence="3" key="1">
    <citation type="submission" date="2020-06" db="EMBL/GenBank/DDBJ databases">
        <title>Stable isotope informed genome-resolved metagenomics uncovers potential trophic interactions in rhizosphere soil.</title>
        <authorList>
            <person name="Starr E.P."/>
            <person name="Shi S."/>
            <person name="Blazewicz S.J."/>
            <person name="Koch B.J."/>
            <person name="Probst A.J."/>
            <person name="Hungate B.A."/>
            <person name="Pett-Ridge J."/>
            <person name="Firestone M.K."/>
            <person name="Banfield J.F."/>
        </authorList>
    </citation>
    <scope>NUCLEOTIDE SEQUENCE</scope>
    <source>
        <strain evidence="3">YM_69_17</strain>
    </source>
</reference>
<dbReference type="InterPro" id="IPR050879">
    <property type="entry name" value="Acyltransferase_3"/>
</dbReference>
<dbReference type="GO" id="GO:0016020">
    <property type="term" value="C:membrane"/>
    <property type="evidence" value="ECO:0007669"/>
    <property type="project" value="TreeGrafter"/>
</dbReference>
<feature type="transmembrane region" description="Helical" evidence="1">
    <location>
        <begin position="12"/>
        <end position="30"/>
    </location>
</feature>
<organism evidence="3 4">
    <name type="scientific">Inquilinus limosus</name>
    <dbReference type="NCBI Taxonomy" id="171674"/>
    <lineage>
        <taxon>Bacteria</taxon>
        <taxon>Pseudomonadati</taxon>
        <taxon>Pseudomonadota</taxon>
        <taxon>Alphaproteobacteria</taxon>
        <taxon>Rhodospirillales</taxon>
        <taxon>Rhodospirillaceae</taxon>
        <taxon>Inquilinus</taxon>
    </lineage>
</organism>
<protein>
    <submittedName>
        <fullName evidence="3">Acyltransferase</fullName>
    </submittedName>
</protein>
<evidence type="ECO:0000313" key="4">
    <source>
        <dbReference type="Proteomes" id="UP000700706"/>
    </source>
</evidence>
<keyword evidence="3" id="KW-0012">Acyltransferase</keyword>
<dbReference type="GO" id="GO:0000271">
    <property type="term" value="P:polysaccharide biosynthetic process"/>
    <property type="evidence" value="ECO:0007669"/>
    <property type="project" value="TreeGrafter"/>
</dbReference>
<feature type="transmembrane region" description="Helical" evidence="1">
    <location>
        <begin position="184"/>
        <end position="203"/>
    </location>
</feature>
<comment type="caution">
    <text evidence="3">The sequence shown here is derived from an EMBL/GenBank/DDBJ whole genome shotgun (WGS) entry which is preliminary data.</text>
</comment>
<feature type="domain" description="Acyltransferase 3" evidence="2">
    <location>
        <begin position="14"/>
        <end position="353"/>
    </location>
</feature>
<dbReference type="PANTHER" id="PTHR23028:SF53">
    <property type="entry name" value="ACYL_TRANSF_3 DOMAIN-CONTAINING PROTEIN"/>
    <property type="match status" value="1"/>
</dbReference>
<dbReference type="Proteomes" id="UP000700706">
    <property type="component" value="Unassembled WGS sequence"/>
</dbReference>
<dbReference type="AlphaFoldDB" id="A0A952KDU4"/>
<accession>A0A952KDU4</accession>
<sequence length="391" mass="42599">MKDSEEIKPLTSSRGIAAFIVVLFHLQATINELCDRAILPLSFRTDHIGIISDGYIAVDFFFVLSGFIISRANGYLFEDSLRRADYGYFLTKRLGRLFALNVVTLVVLLPLEFLKYFTNVGNTPAFADTNTVAAWFENLFLVQTWFLGHGPSWNTVAWSISAEWAAYILYPILFVILVRCPAAVLTLVVGAAIAGLAWLESISPSGTLSLTDHGAVLRCLCGFTLGVITEHASHSQPVRRAAPWLGSGISISLAASAMVAVIVFGEADWMASPIFCAIVLALSVAGPGPTAVMSFTPVHLLGVWSFALYMTHFIVLRVYKVVAFWVFGHWPSSPALVIASLVFAVAVCIVVAWAAHRWIERPGYRAMRQLAERIRRSGPPSAPAPVPTAAV</sequence>
<feature type="transmembrane region" description="Helical" evidence="1">
    <location>
        <begin position="335"/>
        <end position="355"/>
    </location>
</feature>
<dbReference type="Pfam" id="PF01757">
    <property type="entry name" value="Acyl_transf_3"/>
    <property type="match status" value="1"/>
</dbReference>
<proteinExistence type="predicted"/>
<dbReference type="GO" id="GO:0016747">
    <property type="term" value="F:acyltransferase activity, transferring groups other than amino-acyl groups"/>
    <property type="evidence" value="ECO:0007669"/>
    <property type="project" value="InterPro"/>
</dbReference>
<feature type="transmembrane region" description="Helical" evidence="1">
    <location>
        <begin position="50"/>
        <end position="73"/>
    </location>
</feature>
<feature type="transmembrane region" description="Helical" evidence="1">
    <location>
        <begin position="244"/>
        <end position="263"/>
    </location>
</feature>
<keyword evidence="1" id="KW-1133">Transmembrane helix</keyword>
<evidence type="ECO:0000259" key="2">
    <source>
        <dbReference type="Pfam" id="PF01757"/>
    </source>
</evidence>
<evidence type="ECO:0000256" key="1">
    <source>
        <dbReference type="SAM" id="Phobius"/>
    </source>
</evidence>
<gene>
    <name evidence="3" type="ORF">JF625_05795</name>
</gene>
<feature type="transmembrane region" description="Helical" evidence="1">
    <location>
        <begin position="94"/>
        <end position="114"/>
    </location>
</feature>
<dbReference type="InterPro" id="IPR002656">
    <property type="entry name" value="Acyl_transf_3_dom"/>
</dbReference>
<dbReference type="PANTHER" id="PTHR23028">
    <property type="entry name" value="ACETYLTRANSFERASE"/>
    <property type="match status" value="1"/>
</dbReference>
<evidence type="ECO:0000313" key="3">
    <source>
        <dbReference type="EMBL" id="MBW8724655.1"/>
    </source>
</evidence>